<dbReference type="EMBL" id="LGSP01000021">
    <property type="protein sequence ID" value="KNE81987.1"/>
    <property type="molecule type" value="Genomic_DNA"/>
</dbReference>
<name>A0ACC4WCY8_STRFR</name>
<proteinExistence type="predicted"/>
<keyword evidence="2" id="KW-1185">Reference proteome</keyword>
<evidence type="ECO:0000313" key="2">
    <source>
        <dbReference type="Proteomes" id="UP000037185"/>
    </source>
</evidence>
<accession>A0ACC4WCY8</accession>
<reference evidence="1" key="1">
    <citation type="submission" date="2015-07" db="EMBL/GenBank/DDBJ databases">
        <title>Draft genome sequence of Streptomyces fradiae, a resistant strain to nitron-oligomycin.</title>
        <authorList>
            <person name="Vatlin A.A."/>
            <person name="Bekker O.B."/>
            <person name="Danilenko V.N."/>
        </authorList>
    </citation>
    <scope>NUCLEOTIDE SEQUENCE</scope>
    <source>
        <strain evidence="1">Olg1-1</strain>
    </source>
</reference>
<protein>
    <submittedName>
        <fullName evidence="1">Uncharacterized protein</fullName>
    </submittedName>
</protein>
<gene>
    <name evidence="1" type="ORF">ADZ36_13250</name>
</gene>
<comment type="caution">
    <text evidence="1">The sequence shown here is derived from an EMBL/GenBank/DDBJ whole genome shotgun (WGS) entry which is preliminary data.</text>
</comment>
<sequence length="107" mass="10849">MCTTTVASAFHGAKRLLQGGVRPARGEVAVADVVDEARVAVDGHEVGAPEAGQEERGDGEVLVRGLLQHGPGVRFRAGGHRGPPGARHTAPRAAGGGVRRGTAASRS</sequence>
<evidence type="ECO:0000313" key="1">
    <source>
        <dbReference type="EMBL" id="KNE81987.1"/>
    </source>
</evidence>
<organism evidence="1 2">
    <name type="scientific">Streptomyces fradiae</name>
    <name type="common">Streptomyces roseoflavus</name>
    <dbReference type="NCBI Taxonomy" id="1906"/>
    <lineage>
        <taxon>Bacteria</taxon>
        <taxon>Bacillati</taxon>
        <taxon>Actinomycetota</taxon>
        <taxon>Actinomycetes</taxon>
        <taxon>Kitasatosporales</taxon>
        <taxon>Streptomycetaceae</taxon>
        <taxon>Streptomyces</taxon>
    </lineage>
</organism>
<dbReference type="Proteomes" id="UP000037185">
    <property type="component" value="Unassembled WGS sequence"/>
</dbReference>